<evidence type="ECO:0008006" key="3">
    <source>
        <dbReference type="Google" id="ProtNLM"/>
    </source>
</evidence>
<reference evidence="1" key="1">
    <citation type="submission" date="2021-01" db="UniProtKB">
        <authorList>
            <consortium name="EnsemblPlants"/>
        </authorList>
    </citation>
    <scope>IDENTIFICATION</scope>
</reference>
<organism evidence="1 2">
    <name type="scientific">Kalanchoe fedtschenkoi</name>
    <name type="common">Lavender scallops</name>
    <name type="synonym">South American air plant</name>
    <dbReference type="NCBI Taxonomy" id="63787"/>
    <lineage>
        <taxon>Eukaryota</taxon>
        <taxon>Viridiplantae</taxon>
        <taxon>Streptophyta</taxon>
        <taxon>Embryophyta</taxon>
        <taxon>Tracheophyta</taxon>
        <taxon>Spermatophyta</taxon>
        <taxon>Magnoliopsida</taxon>
        <taxon>eudicotyledons</taxon>
        <taxon>Gunneridae</taxon>
        <taxon>Pentapetalae</taxon>
        <taxon>Saxifragales</taxon>
        <taxon>Crassulaceae</taxon>
        <taxon>Kalanchoe</taxon>
    </lineage>
</organism>
<dbReference type="AlphaFoldDB" id="A0A7N0R901"/>
<dbReference type="EnsemblPlants" id="Kaladp0001s0310.1.v1.1">
    <property type="protein sequence ID" value="Kaladp0001s0310.1.v1.1.CDS.1"/>
    <property type="gene ID" value="Kaladp0001s0310.v1.1"/>
</dbReference>
<dbReference type="Proteomes" id="UP000594263">
    <property type="component" value="Unplaced"/>
</dbReference>
<protein>
    <recommendedName>
        <fullName evidence="3">Methionyl-tRNA synthetase</fullName>
    </recommendedName>
</protein>
<evidence type="ECO:0000313" key="2">
    <source>
        <dbReference type="Proteomes" id="UP000594263"/>
    </source>
</evidence>
<dbReference type="OMA" id="ESRWRFC"/>
<dbReference type="Gramene" id="Kaladp0001s0310.1.v1.1">
    <property type="protein sequence ID" value="Kaladp0001s0310.1.v1.1.CDS.1"/>
    <property type="gene ID" value="Kaladp0001s0310.v1.1"/>
</dbReference>
<name>A0A7N0R901_KALFE</name>
<accession>A0A7N0R901</accession>
<sequence length="68" mass="7682">MCCFVVLCGVQEKELGRQQAPGACPYCGGKVEAVDVESQRKLLCLPLCFKIKRKYFCSLCSKRLVMYL</sequence>
<proteinExistence type="predicted"/>
<dbReference type="PANTHER" id="PTHR33320">
    <property type="entry name" value="METHIONYL-TRNA SYNTHETASE"/>
    <property type="match status" value="1"/>
</dbReference>
<keyword evidence="2" id="KW-1185">Reference proteome</keyword>
<evidence type="ECO:0000313" key="1">
    <source>
        <dbReference type="EnsemblPlants" id="Kaladp0001s0310.1.v1.1.CDS.1"/>
    </source>
</evidence>
<dbReference type="PANTHER" id="PTHR33320:SF30">
    <property type="entry name" value="OS04G0606200 PROTEIN"/>
    <property type="match status" value="1"/>
</dbReference>